<dbReference type="AlphaFoldDB" id="A0A370HAS9"/>
<name>A0A370HAS9_9NOCA</name>
<sequence length="191" mass="21582">MDLIEVERKRELPDSASLRQRLIELGYRDEGEIDECDVYYSRPDVNFMETVECLRIRQRDRFAEITYKPPSNTDTHSATGVIAKRETNLSLSGPEQAGAAMALFEAIGMLELARVEKARTVYRHPVHAGAVVAIDSVTRAGVFVETEVTATDSDAATMHLERIEKELDIADYPIVRLPYRDLVMKADRNQP</sequence>
<dbReference type="SMART" id="SM01118">
    <property type="entry name" value="CYTH"/>
    <property type="match status" value="1"/>
</dbReference>
<dbReference type="Pfam" id="PF01928">
    <property type="entry name" value="CYTH"/>
    <property type="match status" value="1"/>
</dbReference>
<dbReference type="PANTHER" id="PTHR21028">
    <property type="entry name" value="SI:CH211-156B7.4"/>
    <property type="match status" value="1"/>
</dbReference>
<dbReference type="STRING" id="1210089.GCA_001613165_06918"/>
<dbReference type="PANTHER" id="PTHR21028:SF2">
    <property type="entry name" value="CYTH DOMAIN-CONTAINING PROTEIN"/>
    <property type="match status" value="1"/>
</dbReference>
<dbReference type="Gene3D" id="2.40.320.10">
    <property type="entry name" value="Hypothetical Protein Pfu-838710-001"/>
    <property type="match status" value="1"/>
</dbReference>
<dbReference type="RefSeq" id="WP_068029739.1">
    <property type="nucleotide sequence ID" value="NZ_QQAZ01000002.1"/>
</dbReference>
<evidence type="ECO:0000259" key="1">
    <source>
        <dbReference type="PROSITE" id="PS51707"/>
    </source>
</evidence>
<evidence type="ECO:0000313" key="3">
    <source>
        <dbReference type="Proteomes" id="UP000255355"/>
    </source>
</evidence>
<organism evidence="2 3">
    <name type="scientific">Nocardia mexicana</name>
    <dbReference type="NCBI Taxonomy" id="279262"/>
    <lineage>
        <taxon>Bacteria</taxon>
        <taxon>Bacillati</taxon>
        <taxon>Actinomycetota</taxon>
        <taxon>Actinomycetes</taxon>
        <taxon>Mycobacteriales</taxon>
        <taxon>Nocardiaceae</taxon>
        <taxon>Nocardia</taxon>
    </lineage>
</organism>
<dbReference type="OrthoDB" id="9781176at2"/>
<feature type="domain" description="CYTH" evidence="1">
    <location>
        <begin position="3"/>
        <end position="185"/>
    </location>
</feature>
<dbReference type="Proteomes" id="UP000255355">
    <property type="component" value="Unassembled WGS sequence"/>
</dbReference>
<proteinExistence type="predicted"/>
<dbReference type="PROSITE" id="PS51707">
    <property type="entry name" value="CYTH"/>
    <property type="match status" value="1"/>
</dbReference>
<gene>
    <name evidence="2" type="ORF">DFR68_10220</name>
</gene>
<reference evidence="2 3" key="1">
    <citation type="submission" date="2018-07" db="EMBL/GenBank/DDBJ databases">
        <title>Genomic Encyclopedia of Type Strains, Phase IV (KMG-IV): sequencing the most valuable type-strain genomes for metagenomic binning, comparative biology and taxonomic classification.</title>
        <authorList>
            <person name="Goeker M."/>
        </authorList>
    </citation>
    <scope>NUCLEOTIDE SEQUENCE [LARGE SCALE GENOMIC DNA]</scope>
    <source>
        <strain evidence="2 3">DSM 44952</strain>
    </source>
</reference>
<dbReference type="InterPro" id="IPR023577">
    <property type="entry name" value="CYTH_domain"/>
</dbReference>
<evidence type="ECO:0000313" key="2">
    <source>
        <dbReference type="EMBL" id="RDI53900.1"/>
    </source>
</evidence>
<dbReference type="SUPFAM" id="SSF55154">
    <property type="entry name" value="CYTH-like phosphatases"/>
    <property type="match status" value="1"/>
</dbReference>
<comment type="caution">
    <text evidence="2">The sequence shown here is derived from an EMBL/GenBank/DDBJ whole genome shotgun (WGS) entry which is preliminary data.</text>
</comment>
<protein>
    <submittedName>
        <fullName evidence="2">Adenylate cyclase class 2</fullName>
    </submittedName>
</protein>
<dbReference type="InterPro" id="IPR008173">
    <property type="entry name" value="Adenylyl_cyclase_CyaB"/>
</dbReference>
<dbReference type="NCBIfam" id="TIGR00318">
    <property type="entry name" value="cyaB"/>
    <property type="match status" value="1"/>
</dbReference>
<accession>A0A370HAS9</accession>
<dbReference type="CDD" id="cd07890">
    <property type="entry name" value="CYTH-like_AC_IV-like"/>
    <property type="match status" value="1"/>
</dbReference>
<dbReference type="EMBL" id="QQAZ01000002">
    <property type="protein sequence ID" value="RDI53900.1"/>
    <property type="molecule type" value="Genomic_DNA"/>
</dbReference>
<dbReference type="InterPro" id="IPR033469">
    <property type="entry name" value="CYTH-like_dom_sf"/>
</dbReference>
<keyword evidence="3" id="KW-1185">Reference proteome</keyword>